<reference evidence="5 6" key="1">
    <citation type="submission" date="2020-08" db="EMBL/GenBank/DDBJ databases">
        <title>Genome public.</title>
        <authorList>
            <person name="Liu C."/>
            <person name="Sun Q."/>
        </authorList>
    </citation>
    <scope>NUCLEOTIDE SEQUENCE [LARGE SCALE GENOMIC DNA]</scope>
    <source>
        <strain evidence="5 6">New-38</strain>
    </source>
</reference>
<keyword evidence="3" id="KW-0804">Transcription</keyword>
<dbReference type="EMBL" id="JACOPR010000002">
    <property type="protein sequence ID" value="MBC5729912.1"/>
    <property type="molecule type" value="Genomic_DNA"/>
</dbReference>
<keyword evidence="2" id="KW-0238">DNA-binding</keyword>
<keyword evidence="1" id="KW-0805">Transcription regulation</keyword>
<gene>
    <name evidence="5" type="ORF">H8S34_03575</name>
</gene>
<dbReference type="PANTHER" id="PTHR42756">
    <property type="entry name" value="TRANSCRIPTIONAL REGULATOR, MARR"/>
    <property type="match status" value="1"/>
</dbReference>
<dbReference type="InterPro" id="IPR036390">
    <property type="entry name" value="WH_DNA-bd_sf"/>
</dbReference>
<organism evidence="5 6">
    <name type="scientific">Pseudoflavonifractor hominis</name>
    <dbReference type="NCBI Taxonomy" id="2763059"/>
    <lineage>
        <taxon>Bacteria</taxon>
        <taxon>Bacillati</taxon>
        <taxon>Bacillota</taxon>
        <taxon>Clostridia</taxon>
        <taxon>Eubacteriales</taxon>
        <taxon>Oscillospiraceae</taxon>
        <taxon>Pseudoflavonifractor</taxon>
    </lineage>
</organism>
<dbReference type="PROSITE" id="PS50995">
    <property type="entry name" value="HTH_MARR_2"/>
    <property type="match status" value="1"/>
</dbReference>
<evidence type="ECO:0000256" key="2">
    <source>
        <dbReference type="ARBA" id="ARBA00023125"/>
    </source>
</evidence>
<evidence type="ECO:0000259" key="4">
    <source>
        <dbReference type="PROSITE" id="PS50995"/>
    </source>
</evidence>
<dbReference type="PRINTS" id="PR00598">
    <property type="entry name" value="HTHMARR"/>
</dbReference>
<evidence type="ECO:0000313" key="5">
    <source>
        <dbReference type="EMBL" id="MBC5729912.1"/>
    </source>
</evidence>
<dbReference type="SMART" id="SM00347">
    <property type="entry name" value="HTH_MARR"/>
    <property type="match status" value="1"/>
</dbReference>
<evidence type="ECO:0000256" key="1">
    <source>
        <dbReference type="ARBA" id="ARBA00023015"/>
    </source>
</evidence>
<dbReference type="SUPFAM" id="SSF46785">
    <property type="entry name" value="Winged helix' DNA-binding domain"/>
    <property type="match status" value="1"/>
</dbReference>
<keyword evidence="6" id="KW-1185">Reference proteome</keyword>
<feature type="domain" description="HTH marR-type" evidence="4">
    <location>
        <begin position="1"/>
        <end position="125"/>
    </location>
</feature>
<comment type="caution">
    <text evidence="5">The sequence shown here is derived from an EMBL/GenBank/DDBJ whole genome shotgun (WGS) entry which is preliminary data.</text>
</comment>
<dbReference type="InterPro" id="IPR036388">
    <property type="entry name" value="WH-like_DNA-bd_sf"/>
</dbReference>
<dbReference type="Gene3D" id="1.10.10.10">
    <property type="entry name" value="Winged helix-like DNA-binding domain superfamily/Winged helix DNA-binding domain"/>
    <property type="match status" value="1"/>
</dbReference>
<evidence type="ECO:0000313" key="6">
    <source>
        <dbReference type="Proteomes" id="UP000660021"/>
    </source>
</evidence>
<dbReference type="Pfam" id="PF01047">
    <property type="entry name" value="MarR"/>
    <property type="match status" value="1"/>
</dbReference>
<name>A0ABR7HQZ5_9FIRM</name>
<accession>A0ABR7HQZ5</accession>
<protein>
    <submittedName>
        <fullName evidence="5">MarR family transcriptional regulator</fullName>
    </submittedName>
</protein>
<dbReference type="Proteomes" id="UP000660021">
    <property type="component" value="Unassembled WGS sequence"/>
</dbReference>
<sequence length="132" mass="15063">MANQAIFHKKLLAGLRDTGLTLGQPKVLDYLGDHDGASQKEIATACHIEPASLTSILNRMEERGMVERRMLHGNRRSFYIFLTERGRALQGSVQEMFDSLEEDTFHGISPEDRSAFLRVFYAIYQNLSEEKE</sequence>
<dbReference type="PANTHER" id="PTHR42756:SF1">
    <property type="entry name" value="TRANSCRIPTIONAL REPRESSOR OF EMRAB OPERON"/>
    <property type="match status" value="1"/>
</dbReference>
<evidence type="ECO:0000256" key="3">
    <source>
        <dbReference type="ARBA" id="ARBA00023163"/>
    </source>
</evidence>
<dbReference type="InterPro" id="IPR000835">
    <property type="entry name" value="HTH_MarR-typ"/>
</dbReference>
<proteinExistence type="predicted"/>